<dbReference type="EMBL" id="PKGU01000001">
    <property type="protein sequence ID" value="PKZ15910.1"/>
    <property type="molecule type" value="Genomic_DNA"/>
</dbReference>
<name>A0A2I1M6Y9_9BIFI</name>
<sequence length="77" mass="8958">MEKGIKFHNIYYRCPIFILMYGLTVFYVITYYKAGNNNVDLDLGILEMSLSPYQYAYMGFAILIVIGILMHFSTIKV</sequence>
<comment type="caution">
    <text evidence="2">The sequence shown here is derived from an EMBL/GenBank/DDBJ whole genome shotgun (WGS) entry which is preliminary data.</text>
</comment>
<proteinExistence type="predicted"/>
<protein>
    <submittedName>
        <fullName evidence="2">Uncharacterized protein</fullName>
    </submittedName>
</protein>
<evidence type="ECO:0000313" key="2">
    <source>
        <dbReference type="EMBL" id="PKZ15910.1"/>
    </source>
</evidence>
<evidence type="ECO:0000256" key="1">
    <source>
        <dbReference type="SAM" id="Phobius"/>
    </source>
</evidence>
<accession>A0A2I1M6Y9</accession>
<dbReference type="Proteomes" id="UP000242263">
    <property type="component" value="Unassembled WGS sequence"/>
</dbReference>
<dbReference type="AlphaFoldDB" id="A0A2I1M6Y9"/>
<keyword evidence="1" id="KW-0472">Membrane</keyword>
<reference evidence="2 3" key="1">
    <citation type="submission" date="2017-12" db="EMBL/GenBank/DDBJ databases">
        <title>Phylogenetic diversity of female urinary microbiome.</title>
        <authorList>
            <person name="Thomas-White K."/>
            <person name="Wolfe A.J."/>
        </authorList>
    </citation>
    <scope>NUCLEOTIDE SEQUENCE [LARGE SCALE GENOMIC DNA]</scope>
    <source>
        <strain evidence="2 3">UMB0064</strain>
    </source>
</reference>
<gene>
    <name evidence="2" type="ORF">CYJ32_00200</name>
</gene>
<feature type="transmembrane region" description="Helical" evidence="1">
    <location>
        <begin position="52"/>
        <end position="72"/>
    </location>
</feature>
<organism evidence="2 3">
    <name type="scientific">Alloscardovia omnicolens</name>
    <dbReference type="NCBI Taxonomy" id="419015"/>
    <lineage>
        <taxon>Bacteria</taxon>
        <taxon>Bacillati</taxon>
        <taxon>Actinomycetota</taxon>
        <taxon>Actinomycetes</taxon>
        <taxon>Bifidobacteriales</taxon>
        <taxon>Bifidobacteriaceae</taxon>
        <taxon>Alloscardovia</taxon>
    </lineage>
</organism>
<keyword evidence="1" id="KW-1133">Transmembrane helix</keyword>
<evidence type="ECO:0000313" key="3">
    <source>
        <dbReference type="Proteomes" id="UP000242263"/>
    </source>
</evidence>
<keyword evidence="1" id="KW-0812">Transmembrane</keyword>
<feature type="transmembrane region" description="Helical" evidence="1">
    <location>
        <begin position="12"/>
        <end position="32"/>
    </location>
</feature>